<dbReference type="Proteomes" id="UP001054252">
    <property type="component" value="Unassembled WGS sequence"/>
</dbReference>
<evidence type="ECO:0000256" key="4">
    <source>
        <dbReference type="ARBA" id="ARBA00022842"/>
    </source>
</evidence>
<protein>
    <submittedName>
        <fullName evidence="5">Uncharacterized protein</fullName>
    </submittedName>
</protein>
<reference evidence="5 6" key="1">
    <citation type="journal article" date="2021" name="Commun. Biol.">
        <title>The genome of Shorea leprosula (Dipterocarpaceae) highlights the ecological relevance of drought in aseasonal tropical rainforests.</title>
        <authorList>
            <person name="Ng K.K.S."/>
            <person name="Kobayashi M.J."/>
            <person name="Fawcett J.A."/>
            <person name="Hatakeyama M."/>
            <person name="Paape T."/>
            <person name="Ng C.H."/>
            <person name="Ang C.C."/>
            <person name="Tnah L.H."/>
            <person name="Lee C.T."/>
            <person name="Nishiyama T."/>
            <person name="Sese J."/>
            <person name="O'Brien M.J."/>
            <person name="Copetti D."/>
            <person name="Mohd Noor M.I."/>
            <person name="Ong R.C."/>
            <person name="Putra M."/>
            <person name="Sireger I.Z."/>
            <person name="Indrioko S."/>
            <person name="Kosugi Y."/>
            <person name="Izuno A."/>
            <person name="Isagi Y."/>
            <person name="Lee S.L."/>
            <person name="Shimizu K.K."/>
        </authorList>
    </citation>
    <scope>NUCLEOTIDE SEQUENCE [LARGE SCALE GENOMIC DNA]</scope>
    <source>
        <strain evidence="5">214</strain>
    </source>
</reference>
<comment type="cofactor">
    <cofactor evidence="1">
        <name>Mg(2+)</name>
        <dbReference type="ChEBI" id="CHEBI:18420"/>
    </cofactor>
</comment>
<evidence type="ECO:0000256" key="3">
    <source>
        <dbReference type="ARBA" id="ARBA00022801"/>
    </source>
</evidence>
<accession>A0AAV5JA03</accession>
<dbReference type="EMBL" id="BPVZ01000028">
    <property type="protein sequence ID" value="GKV08197.1"/>
    <property type="molecule type" value="Genomic_DNA"/>
</dbReference>
<sequence length="98" mass="11293">MEKADSAELALPYKLLASYPSGLSRAQVEVIFDKSYDRIPHPDINLENSINEIWDQRVQRNASLYNGEKFRSLYSMEDLLIKVEMDPIKSHVYASTLD</sequence>
<gene>
    <name evidence="5" type="ORF">SLEP1_g19864</name>
</gene>
<keyword evidence="3" id="KW-0378">Hydrolase</keyword>
<dbReference type="GO" id="GO:0052751">
    <property type="term" value="F:GDP-mannose hydrolase activity"/>
    <property type="evidence" value="ECO:0007669"/>
    <property type="project" value="TreeGrafter"/>
</dbReference>
<proteinExistence type="predicted"/>
<dbReference type="AlphaFoldDB" id="A0AAV5JA03"/>
<dbReference type="PANTHER" id="PTHR31835:SF1">
    <property type="entry name" value="URIDINE DIPHOSPHATE GLUCOSE PYROPHOSPHATASE NUDT22"/>
    <property type="match status" value="1"/>
</dbReference>
<evidence type="ECO:0000256" key="1">
    <source>
        <dbReference type="ARBA" id="ARBA00001946"/>
    </source>
</evidence>
<evidence type="ECO:0000313" key="5">
    <source>
        <dbReference type="EMBL" id="GKV08197.1"/>
    </source>
</evidence>
<comment type="caution">
    <text evidence="5">The sequence shown here is derived from an EMBL/GenBank/DDBJ whole genome shotgun (WGS) entry which is preliminary data.</text>
</comment>
<evidence type="ECO:0000256" key="2">
    <source>
        <dbReference type="ARBA" id="ARBA00022723"/>
    </source>
</evidence>
<dbReference type="InterPro" id="IPR055295">
    <property type="entry name" value="NUDT22/NUDT9-like"/>
</dbReference>
<name>A0AAV5JA03_9ROSI</name>
<keyword evidence="6" id="KW-1185">Reference proteome</keyword>
<dbReference type="GO" id="GO:0046872">
    <property type="term" value="F:metal ion binding"/>
    <property type="evidence" value="ECO:0007669"/>
    <property type="project" value="UniProtKB-KW"/>
</dbReference>
<dbReference type="PANTHER" id="PTHR31835">
    <property type="entry name" value="URIDINE DIPHOSPHATE GLUCOSE PYROPHOSPHATASE"/>
    <property type="match status" value="1"/>
</dbReference>
<keyword evidence="2" id="KW-0479">Metal-binding</keyword>
<keyword evidence="4" id="KW-0460">Magnesium</keyword>
<organism evidence="5 6">
    <name type="scientific">Rubroshorea leprosula</name>
    <dbReference type="NCBI Taxonomy" id="152421"/>
    <lineage>
        <taxon>Eukaryota</taxon>
        <taxon>Viridiplantae</taxon>
        <taxon>Streptophyta</taxon>
        <taxon>Embryophyta</taxon>
        <taxon>Tracheophyta</taxon>
        <taxon>Spermatophyta</taxon>
        <taxon>Magnoliopsida</taxon>
        <taxon>eudicotyledons</taxon>
        <taxon>Gunneridae</taxon>
        <taxon>Pentapetalae</taxon>
        <taxon>rosids</taxon>
        <taxon>malvids</taxon>
        <taxon>Malvales</taxon>
        <taxon>Dipterocarpaceae</taxon>
        <taxon>Rubroshorea</taxon>
    </lineage>
</organism>
<evidence type="ECO:0000313" key="6">
    <source>
        <dbReference type="Proteomes" id="UP001054252"/>
    </source>
</evidence>